<name>A0ACC8EN03_9PEZI</name>
<dbReference type="EMBL" id="KV748260">
    <property type="protein sequence ID" value="OCK87456.1"/>
    <property type="molecule type" value="Genomic_DNA"/>
</dbReference>
<dbReference type="Proteomes" id="UP000250078">
    <property type="component" value="Unassembled WGS sequence"/>
</dbReference>
<accession>A0ACC8EN03</accession>
<sequence length="692" mass="78181">MSFSGEFFPKREPHNGDKVFDWRKNRIDSVHQESLKVEDGVITSEIDSFPHKNPNGSMDVQPGLEPLTSVYHENMWHHNLNARLAPSSSVGRGVRHVRGKPILSLEELLPDSTYSIDRAPNHQRALRSKFSLRSISILETWLQANEHNPYPSRDARKALAKSSGLSEYQVSTWFTNNRKRRLNPIEDWLSSSSEDESVTEAALRSASLPSSSPITPSRRYSSSRASSRSVSSAGSAFSQSGYAVRKVLSRRGSKKYVKNETFTPERLGTLLQAPLESRQDIKKSSFQCTFCLKKVSEKAWKRHEETQHLPKTKWTCLAHGPDVPLPHEGSRDSKCAFCPLRNPSDVHLQSTHRLDECLSKPSKDRVFYRKDHLAQHIRNVHNGQLDSSTAMYWKSETDYANHSWTCGFCGEYLANWNVRARHIITHFKDGLNMSQWDSFRESPINAESDLTTTEHKDIPETYHSPKITRSGEVDTQVNDCSKDGAQQDLRTDFSPVYATIGIDHDAFMTDGALTYSAVESAVLPAKPYMCTDTRCTNVRFDSLAGWRDHERGHGPGHTMYKCQHTIHDSSAILKTTVCGEFFDSLVLFMHHCQQRHNDCLTQYSSTFFESHIGSATRDDSSKPARFWCGFCAKIVCDYSHGSAVQKKVDHITDHMIRSALSMDLWLPITATRYLSAGMFLESADADPALPGS</sequence>
<evidence type="ECO:0000313" key="2">
    <source>
        <dbReference type="Proteomes" id="UP000250078"/>
    </source>
</evidence>
<proteinExistence type="predicted"/>
<protein>
    <submittedName>
        <fullName evidence="1">Uncharacterized protein</fullName>
    </submittedName>
</protein>
<evidence type="ECO:0000313" key="1">
    <source>
        <dbReference type="EMBL" id="OCK87456.1"/>
    </source>
</evidence>
<reference evidence="1 2" key="1">
    <citation type="journal article" date="2016" name="Nat. Commun.">
        <title>Ectomycorrhizal ecology is imprinted in the genome of the dominant symbiotic fungus Cenococcum geophilum.</title>
        <authorList>
            <consortium name="DOE Joint Genome Institute"/>
            <person name="Peter M."/>
            <person name="Kohler A."/>
            <person name="Ohm R.A."/>
            <person name="Kuo A."/>
            <person name="Krutzmann J."/>
            <person name="Morin E."/>
            <person name="Arend M."/>
            <person name="Barry K.W."/>
            <person name="Binder M."/>
            <person name="Choi C."/>
            <person name="Clum A."/>
            <person name="Copeland A."/>
            <person name="Grisel N."/>
            <person name="Haridas S."/>
            <person name="Kipfer T."/>
            <person name="LaButti K."/>
            <person name="Lindquist E."/>
            <person name="Lipzen A."/>
            <person name="Maire R."/>
            <person name="Meier B."/>
            <person name="Mihaltcheva S."/>
            <person name="Molinier V."/>
            <person name="Murat C."/>
            <person name="Poggeler S."/>
            <person name="Quandt C.A."/>
            <person name="Sperisen C."/>
            <person name="Tritt A."/>
            <person name="Tisserant E."/>
            <person name="Crous P.W."/>
            <person name="Henrissat B."/>
            <person name="Nehls U."/>
            <person name="Egli S."/>
            <person name="Spatafora J.W."/>
            <person name="Grigoriev I.V."/>
            <person name="Martin F.M."/>
        </authorList>
    </citation>
    <scope>NUCLEOTIDE SEQUENCE [LARGE SCALE GENOMIC DNA]</scope>
    <source>
        <strain evidence="1 2">1.58</strain>
    </source>
</reference>
<keyword evidence="2" id="KW-1185">Reference proteome</keyword>
<gene>
    <name evidence="1" type="ORF">K441DRAFT_701182</name>
</gene>
<organism evidence="1 2">
    <name type="scientific">Cenococcum geophilum 1.58</name>
    <dbReference type="NCBI Taxonomy" id="794803"/>
    <lineage>
        <taxon>Eukaryota</taxon>
        <taxon>Fungi</taxon>
        <taxon>Dikarya</taxon>
        <taxon>Ascomycota</taxon>
        <taxon>Pezizomycotina</taxon>
        <taxon>Dothideomycetes</taxon>
        <taxon>Pleosporomycetidae</taxon>
        <taxon>Gloniales</taxon>
        <taxon>Gloniaceae</taxon>
        <taxon>Cenococcum</taxon>
    </lineage>
</organism>